<dbReference type="InterPro" id="IPR014721">
    <property type="entry name" value="Ribsml_uS5_D2-typ_fold_subgr"/>
</dbReference>
<dbReference type="GO" id="GO:0005829">
    <property type="term" value="C:cytosol"/>
    <property type="evidence" value="ECO:0007669"/>
    <property type="project" value="TreeGrafter"/>
</dbReference>
<dbReference type="InterPro" id="IPR006204">
    <property type="entry name" value="GHMP_kinase_N_dom"/>
</dbReference>
<evidence type="ECO:0000313" key="14">
    <source>
        <dbReference type="EMBL" id="SNQ46116.1"/>
    </source>
</evidence>
<dbReference type="InterPro" id="IPR020568">
    <property type="entry name" value="Ribosomal_Su5_D2-typ_SF"/>
</dbReference>
<evidence type="ECO:0000256" key="9">
    <source>
        <dbReference type="ARBA" id="ARBA00023277"/>
    </source>
</evidence>
<keyword evidence="7" id="KW-0460">Magnesium</keyword>
<keyword evidence="9" id="KW-0119">Carbohydrate metabolism</keyword>
<dbReference type="PRINTS" id="PR00959">
    <property type="entry name" value="MEVGALKINASE"/>
</dbReference>
<evidence type="ECO:0000256" key="8">
    <source>
        <dbReference type="ARBA" id="ARBA00023144"/>
    </source>
</evidence>
<sequence>MTPVLHLTAADRAVRAFVAAYGHRPTHLVRSPGRVNLIGEHTDYNDGLCLPMAIDRELCIALRGDDDQTAGDPCVRLVSEREPLPAVVPLPPPAPDTPPGGRAAGWARYVEGVAVAVETVGRQVGWHGALASDIPPGAGLSSSAALELAVAVAATSLAGAVPPLVTLATLAQRAENAWVGAATGLLDQLACAGGVAGHALRVDCRTREVTPVPLPAGIAVVVLDTGTRRQVVTSAYAQRRAECERAARAFGVPALRELTRLPDRAAGVVDPVALRRAAFVIAENARVDAVAEAFARGDAAEAGRLLLAGHRGLRDEFEVSGPELDAAVAAAAAAPGCFGARMTGGGFAGCAVALVERDRLAAFTEAFTPAYSARTGRSPVLHVCSAVAGTSITVLG</sequence>
<dbReference type="Gene3D" id="3.30.70.890">
    <property type="entry name" value="GHMP kinase, C-terminal domain"/>
    <property type="match status" value="1"/>
</dbReference>
<evidence type="ECO:0000256" key="10">
    <source>
        <dbReference type="NCBIfam" id="TIGR00131"/>
    </source>
</evidence>
<dbReference type="InterPro" id="IPR013750">
    <property type="entry name" value="GHMP_kinase_C_dom"/>
</dbReference>
<keyword evidence="4" id="KW-0547">Nucleotide-binding</keyword>
<evidence type="ECO:0000259" key="12">
    <source>
        <dbReference type="Pfam" id="PF08544"/>
    </source>
</evidence>
<dbReference type="PANTHER" id="PTHR10457:SF7">
    <property type="entry name" value="GALACTOKINASE-RELATED"/>
    <property type="match status" value="1"/>
</dbReference>
<dbReference type="InterPro" id="IPR036554">
    <property type="entry name" value="GHMP_kinase_C_sf"/>
</dbReference>
<dbReference type="InterPro" id="IPR006203">
    <property type="entry name" value="GHMP_knse_ATP-bd_CS"/>
</dbReference>
<dbReference type="PROSITE" id="PS00106">
    <property type="entry name" value="GALACTOKINASE"/>
    <property type="match status" value="1"/>
</dbReference>
<dbReference type="Pfam" id="PF00288">
    <property type="entry name" value="GHMP_kinases_N"/>
    <property type="match status" value="1"/>
</dbReference>
<dbReference type="PANTHER" id="PTHR10457">
    <property type="entry name" value="MEVALONATE KINASE/GALACTOKINASE"/>
    <property type="match status" value="1"/>
</dbReference>
<dbReference type="Pfam" id="PF08544">
    <property type="entry name" value="GHMP_kinases_C"/>
    <property type="match status" value="1"/>
</dbReference>
<dbReference type="Proteomes" id="UP000234331">
    <property type="component" value="Unassembled WGS sequence"/>
</dbReference>
<organism evidence="14 15">
    <name type="scientific">Frankia canadensis</name>
    <dbReference type="NCBI Taxonomy" id="1836972"/>
    <lineage>
        <taxon>Bacteria</taxon>
        <taxon>Bacillati</taxon>
        <taxon>Actinomycetota</taxon>
        <taxon>Actinomycetes</taxon>
        <taxon>Frankiales</taxon>
        <taxon>Frankiaceae</taxon>
        <taxon>Frankia</taxon>
    </lineage>
</organism>
<dbReference type="Gene3D" id="3.30.230.10">
    <property type="match status" value="1"/>
</dbReference>
<keyword evidence="15" id="KW-1185">Reference proteome</keyword>
<comment type="similarity">
    <text evidence="1">Belongs to the GHMP kinase family. GalK subfamily.</text>
</comment>
<evidence type="ECO:0000259" key="13">
    <source>
        <dbReference type="Pfam" id="PF10509"/>
    </source>
</evidence>
<dbReference type="EC" id="2.7.1.6" evidence="10"/>
<keyword evidence="6" id="KW-0067">ATP-binding</keyword>
<dbReference type="InterPro" id="IPR006206">
    <property type="entry name" value="Mevalonate/galactokinase"/>
</dbReference>
<dbReference type="InterPro" id="IPR000705">
    <property type="entry name" value="Galactokinase"/>
</dbReference>
<dbReference type="SUPFAM" id="SSF55060">
    <property type="entry name" value="GHMP Kinase, C-terminal domain"/>
    <property type="match status" value="1"/>
</dbReference>
<feature type="domain" description="Galactokinase N-terminal" evidence="13">
    <location>
        <begin position="16"/>
        <end position="63"/>
    </location>
</feature>
<name>A0A2I2KKD4_9ACTN</name>
<dbReference type="GO" id="GO:0004335">
    <property type="term" value="F:galactokinase activity"/>
    <property type="evidence" value="ECO:0007669"/>
    <property type="project" value="UniProtKB-UniRule"/>
</dbReference>
<dbReference type="RefSeq" id="WP_243407165.1">
    <property type="nucleotide sequence ID" value="NZ_FZMO01000031.1"/>
</dbReference>
<dbReference type="PRINTS" id="PR00473">
    <property type="entry name" value="GALCTOKINASE"/>
</dbReference>
<evidence type="ECO:0000256" key="2">
    <source>
        <dbReference type="ARBA" id="ARBA00022679"/>
    </source>
</evidence>
<dbReference type="Pfam" id="PF10509">
    <property type="entry name" value="GalKase_gal_bdg"/>
    <property type="match status" value="1"/>
</dbReference>
<dbReference type="AlphaFoldDB" id="A0A2I2KKD4"/>
<keyword evidence="2 14" id="KW-0808">Transferase</keyword>
<keyword evidence="3" id="KW-0479">Metal-binding</keyword>
<evidence type="ECO:0000256" key="7">
    <source>
        <dbReference type="ARBA" id="ARBA00022842"/>
    </source>
</evidence>
<evidence type="ECO:0000256" key="1">
    <source>
        <dbReference type="ARBA" id="ARBA00006566"/>
    </source>
</evidence>
<evidence type="ECO:0000259" key="11">
    <source>
        <dbReference type="Pfam" id="PF00288"/>
    </source>
</evidence>
<protein>
    <recommendedName>
        <fullName evidence="10">Galactokinase</fullName>
        <ecNumber evidence="10">2.7.1.6</ecNumber>
    </recommendedName>
</protein>
<dbReference type="SUPFAM" id="SSF54211">
    <property type="entry name" value="Ribosomal protein S5 domain 2-like"/>
    <property type="match status" value="1"/>
</dbReference>
<accession>A0A2I2KKD4</accession>
<proteinExistence type="inferred from homology"/>
<dbReference type="InterPro" id="IPR019539">
    <property type="entry name" value="GalKase_N"/>
</dbReference>
<evidence type="ECO:0000256" key="3">
    <source>
        <dbReference type="ARBA" id="ARBA00022723"/>
    </source>
</evidence>
<dbReference type="GO" id="GO:0005524">
    <property type="term" value="F:ATP binding"/>
    <property type="evidence" value="ECO:0007669"/>
    <property type="project" value="UniProtKB-UniRule"/>
</dbReference>
<dbReference type="PROSITE" id="PS00627">
    <property type="entry name" value="GHMP_KINASES_ATP"/>
    <property type="match status" value="1"/>
</dbReference>
<dbReference type="GO" id="GO:0046872">
    <property type="term" value="F:metal ion binding"/>
    <property type="evidence" value="ECO:0007669"/>
    <property type="project" value="UniProtKB-KW"/>
</dbReference>
<dbReference type="PIRSF" id="PIRSF000530">
    <property type="entry name" value="Galactokinase"/>
    <property type="match status" value="1"/>
</dbReference>
<evidence type="ECO:0000313" key="15">
    <source>
        <dbReference type="Proteomes" id="UP000234331"/>
    </source>
</evidence>
<gene>
    <name evidence="14" type="primary">galK</name>
    <name evidence="14" type="ORF">FRACA_1260014</name>
</gene>
<dbReference type="FunFam" id="3.30.70.890:FF:000001">
    <property type="entry name" value="Galactokinase"/>
    <property type="match status" value="1"/>
</dbReference>
<feature type="domain" description="GHMP kinase N-terminal" evidence="11">
    <location>
        <begin position="109"/>
        <end position="192"/>
    </location>
</feature>
<dbReference type="GO" id="GO:0006012">
    <property type="term" value="P:galactose metabolic process"/>
    <property type="evidence" value="ECO:0007669"/>
    <property type="project" value="UniProtKB-UniRule"/>
</dbReference>
<evidence type="ECO:0000256" key="5">
    <source>
        <dbReference type="ARBA" id="ARBA00022777"/>
    </source>
</evidence>
<evidence type="ECO:0000256" key="4">
    <source>
        <dbReference type="ARBA" id="ARBA00022741"/>
    </source>
</evidence>
<feature type="domain" description="GHMP kinase C-terminal" evidence="12">
    <location>
        <begin position="291"/>
        <end position="366"/>
    </location>
</feature>
<dbReference type="EMBL" id="FZMO01000031">
    <property type="protein sequence ID" value="SNQ46116.1"/>
    <property type="molecule type" value="Genomic_DNA"/>
</dbReference>
<dbReference type="InterPro" id="IPR019741">
    <property type="entry name" value="Galactokinase_CS"/>
</dbReference>
<evidence type="ECO:0000256" key="6">
    <source>
        <dbReference type="ARBA" id="ARBA00022840"/>
    </source>
</evidence>
<keyword evidence="5 14" id="KW-0418">Kinase</keyword>
<dbReference type="NCBIfam" id="TIGR00131">
    <property type="entry name" value="gal_kin"/>
    <property type="match status" value="1"/>
</dbReference>
<keyword evidence="8" id="KW-0299">Galactose metabolism</keyword>
<reference evidence="14 15" key="1">
    <citation type="submission" date="2017-06" db="EMBL/GenBank/DDBJ databases">
        <authorList>
            <person name="Kim H.J."/>
            <person name="Triplett B.A."/>
        </authorList>
    </citation>
    <scope>NUCLEOTIDE SEQUENCE [LARGE SCALE GENOMIC DNA]</scope>
    <source>
        <strain evidence="14">FRACA_ARgP5</strain>
    </source>
</reference>